<proteinExistence type="predicted"/>
<dbReference type="Gene3D" id="2.10.110.10">
    <property type="entry name" value="Cysteine Rich Protein"/>
    <property type="match status" value="1"/>
</dbReference>
<evidence type="ECO:0000256" key="2">
    <source>
        <dbReference type="ARBA" id="ARBA00022833"/>
    </source>
</evidence>
<keyword evidence="5" id="KW-1185">Reference proteome</keyword>
<feature type="domain" description="LIM zinc-binding" evidence="3">
    <location>
        <begin position="6"/>
        <end position="33"/>
    </location>
</feature>
<evidence type="ECO:0000313" key="5">
    <source>
        <dbReference type="Proteomes" id="UP000624709"/>
    </source>
</evidence>
<dbReference type="Pfam" id="PF00412">
    <property type="entry name" value="LIM"/>
    <property type="match status" value="1"/>
</dbReference>
<dbReference type="SUPFAM" id="SSF57716">
    <property type="entry name" value="Glucocorticoid receptor-like (DNA-binding domain)"/>
    <property type="match status" value="1"/>
</dbReference>
<keyword evidence="2" id="KW-0862">Zinc</keyword>
<dbReference type="EMBL" id="BOMS01000152">
    <property type="protein sequence ID" value="GIE72623.1"/>
    <property type="molecule type" value="Genomic_DNA"/>
</dbReference>
<dbReference type="InterPro" id="IPR001781">
    <property type="entry name" value="Znf_LIM"/>
</dbReference>
<gene>
    <name evidence="4" type="ORF">Apa02nite_087310</name>
</gene>
<keyword evidence="1" id="KW-0479">Metal-binding</keyword>
<accession>A0ABQ4BPL6</accession>
<evidence type="ECO:0000259" key="3">
    <source>
        <dbReference type="Pfam" id="PF00412"/>
    </source>
</evidence>
<name>A0ABQ4BPL6_9ACTN</name>
<dbReference type="Proteomes" id="UP000624709">
    <property type="component" value="Unassembled WGS sequence"/>
</dbReference>
<sequence length="60" mass="6472">MTTLTCEGCKEPIEDDGSHADFNGEDWHEACFEVSGGPSYCCGMIYEDGEDTCLSCGDPL</sequence>
<dbReference type="RefSeq" id="WP_203830328.1">
    <property type="nucleotide sequence ID" value="NZ_BAAATY010000019.1"/>
</dbReference>
<comment type="caution">
    <text evidence="4">The sequence shown here is derived from an EMBL/GenBank/DDBJ whole genome shotgun (WGS) entry which is preliminary data.</text>
</comment>
<organism evidence="4 5">
    <name type="scientific">Actinoplanes palleronii</name>
    <dbReference type="NCBI Taxonomy" id="113570"/>
    <lineage>
        <taxon>Bacteria</taxon>
        <taxon>Bacillati</taxon>
        <taxon>Actinomycetota</taxon>
        <taxon>Actinomycetes</taxon>
        <taxon>Micromonosporales</taxon>
        <taxon>Micromonosporaceae</taxon>
        <taxon>Actinoplanes</taxon>
    </lineage>
</organism>
<reference evidence="4 5" key="1">
    <citation type="submission" date="2021-01" db="EMBL/GenBank/DDBJ databases">
        <title>Whole genome shotgun sequence of Actinoplanes palleronii NBRC 14916.</title>
        <authorList>
            <person name="Komaki H."/>
            <person name="Tamura T."/>
        </authorList>
    </citation>
    <scope>NUCLEOTIDE SEQUENCE [LARGE SCALE GENOMIC DNA]</scope>
    <source>
        <strain evidence="4 5">NBRC 14916</strain>
    </source>
</reference>
<evidence type="ECO:0000313" key="4">
    <source>
        <dbReference type="EMBL" id="GIE72623.1"/>
    </source>
</evidence>
<evidence type="ECO:0000256" key="1">
    <source>
        <dbReference type="ARBA" id="ARBA00022723"/>
    </source>
</evidence>
<protein>
    <recommendedName>
        <fullName evidence="3">LIM zinc-binding domain-containing protein</fullName>
    </recommendedName>
</protein>